<name>A0A078AS40_STYLE</name>
<feature type="coiled-coil region" evidence="1">
    <location>
        <begin position="134"/>
        <end position="193"/>
    </location>
</feature>
<sequence length="261" mass="31239">MNSANNKFQPLLPQTQKILQSIQKVKVNGFSKNVNEKQIQSKCIDISQSPENHNLQLIESKQNKCEINKIIYSNSPDQEVNYKTPSKLSQKDQQIQKISKKRYTIFYLRKQNDQEDQKIKKMFKNLTDAIIQSNQDEQNKRQKSQIEFSQVQDEKDAEIFKLKDIISKKDSKIEDLHHSLEELEYQMQQLIQKNNQQKLPKNNQLIKMKKRLKSLSHIKEELLEHFDVNEKQYYQLIIQNIRVLDKMEKFLRININEKKHK</sequence>
<gene>
    <name evidence="2" type="primary">Contig12701.g13554</name>
    <name evidence="2" type="ORF">STYLEM_14053</name>
</gene>
<dbReference type="AlphaFoldDB" id="A0A078AS40"/>
<organism evidence="2 3">
    <name type="scientific">Stylonychia lemnae</name>
    <name type="common">Ciliate</name>
    <dbReference type="NCBI Taxonomy" id="5949"/>
    <lineage>
        <taxon>Eukaryota</taxon>
        <taxon>Sar</taxon>
        <taxon>Alveolata</taxon>
        <taxon>Ciliophora</taxon>
        <taxon>Intramacronucleata</taxon>
        <taxon>Spirotrichea</taxon>
        <taxon>Stichotrichia</taxon>
        <taxon>Sporadotrichida</taxon>
        <taxon>Oxytrichidae</taxon>
        <taxon>Stylonychinae</taxon>
        <taxon>Stylonychia</taxon>
    </lineage>
</organism>
<evidence type="ECO:0000313" key="3">
    <source>
        <dbReference type="Proteomes" id="UP000039865"/>
    </source>
</evidence>
<keyword evidence="1" id="KW-0175">Coiled coil</keyword>
<dbReference type="EMBL" id="CCKQ01013336">
    <property type="protein sequence ID" value="CDW84984.1"/>
    <property type="molecule type" value="Genomic_DNA"/>
</dbReference>
<proteinExistence type="predicted"/>
<evidence type="ECO:0000313" key="2">
    <source>
        <dbReference type="EMBL" id="CDW84984.1"/>
    </source>
</evidence>
<reference evidence="2 3" key="1">
    <citation type="submission" date="2014-06" db="EMBL/GenBank/DDBJ databases">
        <authorList>
            <person name="Swart Estienne"/>
        </authorList>
    </citation>
    <scope>NUCLEOTIDE SEQUENCE [LARGE SCALE GENOMIC DNA]</scope>
    <source>
        <strain evidence="2 3">130c</strain>
    </source>
</reference>
<keyword evidence="3" id="KW-1185">Reference proteome</keyword>
<evidence type="ECO:0000256" key="1">
    <source>
        <dbReference type="SAM" id="Coils"/>
    </source>
</evidence>
<protein>
    <submittedName>
        <fullName evidence="2">Uncharacterized protein</fullName>
    </submittedName>
</protein>
<dbReference type="Proteomes" id="UP000039865">
    <property type="component" value="Unassembled WGS sequence"/>
</dbReference>
<accession>A0A078AS40</accession>
<dbReference type="InParanoid" id="A0A078AS40"/>